<proteinExistence type="predicted"/>
<dbReference type="PANTHER" id="PTHR38011:SF11">
    <property type="entry name" value="2,5-DIAMINO-6-RIBOSYLAMINO-4(3H)-PYRIMIDINONE 5'-PHOSPHATE REDUCTASE"/>
    <property type="match status" value="1"/>
</dbReference>
<dbReference type="PANTHER" id="PTHR38011">
    <property type="entry name" value="DIHYDROFOLATE REDUCTASE FAMILY PROTEIN (AFU_ORTHOLOGUE AFUA_8G06820)"/>
    <property type="match status" value="1"/>
</dbReference>
<feature type="domain" description="Bacterial bifunctional deaminase-reductase C-terminal" evidence="1">
    <location>
        <begin position="3"/>
        <end position="175"/>
    </location>
</feature>
<dbReference type="RefSeq" id="WP_144333046.1">
    <property type="nucleotide sequence ID" value="NZ_VLPL01000004.1"/>
</dbReference>
<gene>
    <name evidence="2" type="ORF">FO442_10060</name>
</gene>
<comment type="caution">
    <text evidence="2">The sequence shown here is derived from an EMBL/GenBank/DDBJ whole genome shotgun (WGS) entry which is preliminary data.</text>
</comment>
<dbReference type="EMBL" id="VLPL01000004">
    <property type="protein sequence ID" value="TSJ44931.1"/>
    <property type="molecule type" value="Genomic_DNA"/>
</dbReference>
<dbReference type="SUPFAM" id="SSF53597">
    <property type="entry name" value="Dihydrofolate reductase-like"/>
    <property type="match status" value="1"/>
</dbReference>
<dbReference type="Gene3D" id="3.40.430.10">
    <property type="entry name" value="Dihydrofolate Reductase, subunit A"/>
    <property type="match status" value="1"/>
</dbReference>
<dbReference type="Proteomes" id="UP000316008">
    <property type="component" value="Unassembled WGS sequence"/>
</dbReference>
<name>A0A556MYD5_9FLAO</name>
<dbReference type="OrthoDB" id="195113at2"/>
<evidence type="ECO:0000259" key="1">
    <source>
        <dbReference type="Pfam" id="PF01872"/>
    </source>
</evidence>
<dbReference type="InterPro" id="IPR002734">
    <property type="entry name" value="RibDG_C"/>
</dbReference>
<keyword evidence="3" id="KW-1185">Reference proteome</keyword>
<dbReference type="AlphaFoldDB" id="A0A556MYD5"/>
<accession>A0A556MYD5</accession>
<sequence length="185" mass="20517">MSKLTSFTFITLNGFFKGENEDTSWHPHGGEAAKFANEASGADNILLFGRKTYEMMANFWPGPMAAELFPVVAENMNNSQKLVCSNTLEKADWQNTTILKGDAIEQLKQWKQNSGKKITVLGSGSLLTQLSDAGLIDQYTIMLDPFALGKGSSIFEGLRNKLELKLVSSRVFEQDGIVLLDYVRK</sequence>
<reference evidence="2 3" key="1">
    <citation type="submission" date="2019-07" db="EMBL/GenBank/DDBJ databases">
        <authorList>
            <person name="Huq M.A."/>
        </authorList>
    </citation>
    <scope>NUCLEOTIDE SEQUENCE [LARGE SCALE GENOMIC DNA]</scope>
    <source>
        <strain evidence="2 3">MAH-3</strain>
    </source>
</reference>
<organism evidence="2 3">
    <name type="scientific">Fluviicola chungangensis</name>
    <dbReference type="NCBI Taxonomy" id="2597671"/>
    <lineage>
        <taxon>Bacteria</taxon>
        <taxon>Pseudomonadati</taxon>
        <taxon>Bacteroidota</taxon>
        <taxon>Flavobacteriia</taxon>
        <taxon>Flavobacteriales</taxon>
        <taxon>Crocinitomicaceae</taxon>
        <taxon>Fluviicola</taxon>
    </lineage>
</organism>
<evidence type="ECO:0000313" key="2">
    <source>
        <dbReference type="EMBL" id="TSJ44931.1"/>
    </source>
</evidence>
<dbReference type="GO" id="GO:0009231">
    <property type="term" value="P:riboflavin biosynthetic process"/>
    <property type="evidence" value="ECO:0007669"/>
    <property type="project" value="InterPro"/>
</dbReference>
<dbReference type="InterPro" id="IPR050765">
    <property type="entry name" value="Riboflavin_Biosynth_HTPR"/>
</dbReference>
<dbReference type="Pfam" id="PF01872">
    <property type="entry name" value="RibD_C"/>
    <property type="match status" value="1"/>
</dbReference>
<dbReference type="InterPro" id="IPR024072">
    <property type="entry name" value="DHFR-like_dom_sf"/>
</dbReference>
<protein>
    <submittedName>
        <fullName evidence="2">Dihydrofolate reductase</fullName>
    </submittedName>
</protein>
<dbReference type="GO" id="GO:0008703">
    <property type="term" value="F:5-amino-6-(5-phosphoribosylamino)uracil reductase activity"/>
    <property type="evidence" value="ECO:0007669"/>
    <property type="project" value="InterPro"/>
</dbReference>
<evidence type="ECO:0000313" key="3">
    <source>
        <dbReference type="Proteomes" id="UP000316008"/>
    </source>
</evidence>